<reference evidence="3" key="1">
    <citation type="journal article" date="2017" name="Nat. Commun.">
        <title>The asparagus genome sheds light on the origin and evolution of a young Y chromosome.</title>
        <authorList>
            <person name="Harkess A."/>
            <person name="Zhou J."/>
            <person name="Xu C."/>
            <person name="Bowers J.E."/>
            <person name="Van der Hulst R."/>
            <person name="Ayyampalayam S."/>
            <person name="Mercati F."/>
            <person name="Riccardi P."/>
            <person name="McKain M.R."/>
            <person name="Kakrana A."/>
            <person name="Tang H."/>
            <person name="Ray J."/>
            <person name="Groenendijk J."/>
            <person name="Arikit S."/>
            <person name="Mathioni S.M."/>
            <person name="Nakano M."/>
            <person name="Shan H."/>
            <person name="Telgmann-Rauber A."/>
            <person name="Kanno A."/>
            <person name="Yue Z."/>
            <person name="Chen H."/>
            <person name="Li W."/>
            <person name="Chen Y."/>
            <person name="Xu X."/>
            <person name="Zhang Y."/>
            <person name="Luo S."/>
            <person name="Chen H."/>
            <person name="Gao J."/>
            <person name="Mao Z."/>
            <person name="Pires J.C."/>
            <person name="Luo M."/>
            <person name="Kudrna D."/>
            <person name="Wing R.A."/>
            <person name="Meyers B.C."/>
            <person name="Yi K."/>
            <person name="Kong H."/>
            <person name="Lavrijsen P."/>
            <person name="Sunseri F."/>
            <person name="Falavigna A."/>
            <person name="Ye Y."/>
            <person name="Leebens-Mack J.H."/>
            <person name="Chen G."/>
        </authorList>
    </citation>
    <scope>NUCLEOTIDE SEQUENCE [LARGE SCALE GENOMIC DNA]</scope>
    <source>
        <strain evidence="3">cv. DH0086</strain>
    </source>
</reference>
<sequence length="269" mass="29830">MLQFPAFMRQFPSPPLLPSSTLLPLWAFSHNDELLLAMEESELEDKVRVSSSKVQVCRVPNKSKRLSKTLLELHWRKGIVRQLDGLWSEIRKINSSVPVIGKINTDYKEDFDADAEDDDPDNVDESEGDEFEQEAAAHVNGGDRFQPCTSYASSCDRFSPGHFSAAQRASTQSPSPHHPPINRDHSSDRLDRHLQGRASPTASPPRRPCPATPGLELLLHISRRGSVVPRSGLSALNLPAQSQPQLPSPSSPELAPPRPTQRRRTDPCG</sequence>
<gene>
    <name evidence="2" type="ORF">A4U43_C05F18640</name>
</gene>
<dbReference type="GO" id="GO:0090266">
    <property type="term" value="P:regulation of mitotic cell cycle spindle assembly checkpoint"/>
    <property type="evidence" value="ECO:0007669"/>
    <property type="project" value="InterPro"/>
</dbReference>
<feature type="compositionally biased region" description="Pro residues" evidence="1">
    <location>
        <begin position="202"/>
        <end position="211"/>
    </location>
</feature>
<feature type="region of interest" description="Disordered" evidence="1">
    <location>
        <begin position="232"/>
        <end position="269"/>
    </location>
</feature>
<organism evidence="2 3">
    <name type="scientific">Asparagus officinalis</name>
    <name type="common">Garden asparagus</name>
    <dbReference type="NCBI Taxonomy" id="4686"/>
    <lineage>
        <taxon>Eukaryota</taxon>
        <taxon>Viridiplantae</taxon>
        <taxon>Streptophyta</taxon>
        <taxon>Embryophyta</taxon>
        <taxon>Tracheophyta</taxon>
        <taxon>Spermatophyta</taxon>
        <taxon>Magnoliopsida</taxon>
        <taxon>Liliopsida</taxon>
        <taxon>Asparagales</taxon>
        <taxon>Asparagaceae</taxon>
        <taxon>Asparagoideae</taxon>
        <taxon>Asparagus</taxon>
    </lineage>
</organism>
<dbReference type="Proteomes" id="UP000243459">
    <property type="component" value="Chromosome 5"/>
</dbReference>
<feature type="compositionally biased region" description="Pro residues" evidence="1">
    <location>
        <begin position="246"/>
        <end position="259"/>
    </location>
</feature>
<dbReference type="Pfam" id="PF15243">
    <property type="entry name" value="ANAPC15"/>
    <property type="match status" value="1"/>
</dbReference>
<dbReference type="PANTHER" id="PTHR37771:SF2">
    <property type="entry name" value="OS02G0593400 PROTEIN"/>
    <property type="match status" value="1"/>
</dbReference>
<dbReference type="InterPro" id="IPR026182">
    <property type="entry name" value="ANAPC15"/>
</dbReference>
<feature type="region of interest" description="Disordered" evidence="1">
    <location>
        <begin position="111"/>
        <end position="133"/>
    </location>
</feature>
<evidence type="ECO:0000256" key="1">
    <source>
        <dbReference type="SAM" id="MobiDB-lite"/>
    </source>
</evidence>
<evidence type="ECO:0000313" key="3">
    <source>
        <dbReference type="Proteomes" id="UP000243459"/>
    </source>
</evidence>
<name>A0A5P1ESL2_ASPOF</name>
<dbReference type="EMBL" id="CM007385">
    <property type="protein sequence ID" value="ONK69038.1"/>
    <property type="molecule type" value="Genomic_DNA"/>
</dbReference>
<dbReference type="Gramene" id="ONK69038">
    <property type="protein sequence ID" value="ONK69038"/>
    <property type="gene ID" value="A4U43_C05F18640"/>
</dbReference>
<feature type="compositionally biased region" description="Low complexity" evidence="1">
    <location>
        <begin position="235"/>
        <end position="245"/>
    </location>
</feature>
<protein>
    <submittedName>
        <fullName evidence="2">Uncharacterized protein</fullName>
    </submittedName>
</protein>
<dbReference type="GO" id="GO:0005680">
    <property type="term" value="C:anaphase-promoting complex"/>
    <property type="evidence" value="ECO:0007669"/>
    <property type="project" value="InterPro"/>
</dbReference>
<evidence type="ECO:0000313" key="2">
    <source>
        <dbReference type="EMBL" id="ONK69038.1"/>
    </source>
</evidence>
<feature type="compositionally biased region" description="Basic and acidic residues" evidence="1">
    <location>
        <begin position="181"/>
        <end position="194"/>
    </location>
</feature>
<feature type="region of interest" description="Disordered" evidence="1">
    <location>
        <begin position="163"/>
        <end position="215"/>
    </location>
</feature>
<accession>A0A5P1ESL2</accession>
<keyword evidence="3" id="KW-1185">Reference proteome</keyword>
<dbReference type="AlphaFoldDB" id="A0A5P1ESL2"/>
<proteinExistence type="predicted"/>
<dbReference type="PANTHER" id="PTHR37771">
    <property type="entry name" value="OS02G0593400 PROTEIN"/>
    <property type="match status" value="1"/>
</dbReference>